<dbReference type="Proteomes" id="UP000784700">
    <property type="component" value="Unassembled WGS sequence"/>
</dbReference>
<keyword evidence="5" id="KW-1185">Reference proteome</keyword>
<reference evidence="4 5" key="1">
    <citation type="submission" date="2018-08" db="EMBL/GenBank/DDBJ databases">
        <title>Comparative genomics of wild bee and flower associated Lactobacillus reveals potential adaptation to the bee host.</title>
        <authorList>
            <person name="Vuong H.Q."/>
            <person name="Mcfrederick Q.S."/>
        </authorList>
    </citation>
    <scope>NUCLEOTIDE SEQUENCE</scope>
    <source>
        <strain evidence="3 5">HV_13</strain>
        <strain evidence="4">HV_63</strain>
    </source>
</reference>
<dbReference type="OrthoDB" id="9772788at2"/>
<dbReference type="Pfam" id="PF07977">
    <property type="entry name" value="FabA"/>
    <property type="match status" value="1"/>
</dbReference>
<sequence>MEYNVHDFIPQRFPFQMIDKIIDVKPGESAKALKLLNVNEWFFQNQPSNSLGMPRPIAMEMLAQTGVCALLSMPEYKGKNVFFGGIKEASYKDSFRPGDQLELNVEMTKLKRNIGEGHGTIVRDGEVICEGTLIFAME</sequence>
<dbReference type="InterPro" id="IPR013114">
    <property type="entry name" value="FabA_FabZ"/>
</dbReference>
<evidence type="ECO:0000313" key="5">
    <source>
        <dbReference type="Proteomes" id="UP000777560"/>
    </source>
</evidence>
<dbReference type="Proteomes" id="UP000777560">
    <property type="component" value="Unassembled WGS sequence"/>
</dbReference>
<dbReference type="CDD" id="cd01288">
    <property type="entry name" value="FabZ"/>
    <property type="match status" value="1"/>
</dbReference>
<proteinExistence type="inferred from homology"/>
<keyword evidence="2" id="KW-0456">Lyase</keyword>
<dbReference type="Gene3D" id="3.10.129.10">
    <property type="entry name" value="Hotdog Thioesterase"/>
    <property type="match status" value="1"/>
</dbReference>
<organism evidence="4 6">
    <name type="scientific">Apilactobacillus micheneri</name>
    <dbReference type="NCBI Taxonomy" id="1899430"/>
    <lineage>
        <taxon>Bacteria</taxon>
        <taxon>Bacillati</taxon>
        <taxon>Bacillota</taxon>
        <taxon>Bacilli</taxon>
        <taxon>Lactobacillales</taxon>
        <taxon>Lactobacillaceae</taxon>
        <taxon>Apilactobacillus</taxon>
    </lineage>
</organism>
<evidence type="ECO:0000313" key="3">
    <source>
        <dbReference type="EMBL" id="TPR24576.1"/>
    </source>
</evidence>
<dbReference type="EMBL" id="QUBG01000001">
    <property type="protein sequence ID" value="TPR46158.1"/>
    <property type="molecule type" value="Genomic_DNA"/>
</dbReference>
<dbReference type="PANTHER" id="PTHR30272:SF1">
    <property type="entry name" value="3-HYDROXYACYL-[ACYL-CARRIER-PROTEIN] DEHYDRATASE"/>
    <property type="match status" value="1"/>
</dbReference>
<dbReference type="SUPFAM" id="SSF54637">
    <property type="entry name" value="Thioesterase/thiol ester dehydrase-isomerase"/>
    <property type="match status" value="1"/>
</dbReference>
<evidence type="ECO:0000313" key="4">
    <source>
        <dbReference type="EMBL" id="TPR46158.1"/>
    </source>
</evidence>
<name>A0A2S2JK13_9LACO</name>
<dbReference type="GO" id="GO:0016829">
    <property type="term" value="F:lyase activity"/>
    <property type="evidence" value="ECO:0007669"/>
    <property type="project" value="UniProtKB-KW"/>
</dbReference>
<dbReference type="EMBL" id="QUAV01000003">
    <property type="protein sequence ID" value="TPR24576.1"/>
    <property type="molecule type" value="Genomic_DNA"/>
</dbReference>
<gene>
    <name evidence="3" type="ORF">DY114_04670</name>
    <name evidence="4" type="ORF">DY130_01185</name>
</gene>
<evidence type="ECO:0000313" key="6">
    <source>
        <dbReference type="Proteomes" id="UP000784700"/>
    </source>
</evidence>
<comment type="caution">
    <text evidence="4">The sequence shown here is derived from an EMBL/GenBank/DDBJ whole genome shotgun (WGS) entry which is preliminary data.</text>
</comment>
<accession>A0A2S2JK13</accession>
<evidence type="ECO:0000256" key="2">
    <source>
        <dbReference type="ARBA" id="ARBA00023239"/>
    </source>
</evidence>
<evidence type="ECO:0000256" key="1">
    <source>
        <dbReference type="ARBA" id="ARBA00009174"/>
    </source>
</evidence>
<dbReference type="AlphaFoldDB" id="A0A2S2JK13"/>
<dbReference type="InterPro" id="IPR029069">
    <property type="entry name" value="HotDog_dom_sf"/>
</dbReference>
<comment type="similarity">
    <text evidence="1">Belongs to the thioester dehydratase family. FabZ subfamily.</text>
</comment>
<dbReference type="PANTHER" id="PTHR30272">
    <property type="entry name" value="3-HYDROXYACYL-[ACYL-CARRIER-PROTEIN] DEHYDRATASE"/>
    <property type="match status" value="1"/>
</dbReference>
<protein>
    <submittedName>
        <fullName evidence="4">Beta-hydroxyacyl-ACP dehydratase</fullName>
    </submittedName>
</protein>